<evidence type="ECO:0000313" key="7">
    <source>
        <dbReference type="EMBL" id="RLP72821.1"/>
    </source>
</evidence>
<dbReference type="GO" id="GO:0006351">
    <property type="term" value="P:DNA-templated transcription"/>
    <property type="evidence" value="ECO:0007669"/>
    <property type="project" value="TreeGrafter"/>
</dbReference>
<dbReference type="RefSeq" id="WP_121625329.1">
    <property type="nucleotide sequence ID" value="NZ_JACIIW010000013.1"/>
</dbReference>
<dbReference type="OrthoDB" id="9807765at2"/>
<organism evidence="7 8">
    <name type="scientific">Xanthobacter tagetidis</name>
    <dbReference type="NCBI Taxonomy" id="60216"/>
    <lineage>
        <taxon>Bacteria</taxon>
        <taxon>Pseudomonadati</taxon>
        <taxon>Pseudomonadota</taxon>
        <taxon>Alphaproteobacteria</taxon>
        <taxon>Hyphomicrobiales</taxon>
        <taxon>Xanthobacteraceae</taxon>
        <taxon>Xanthobacter</taxon>
    </lineage>
</organism>
<dbReference type="InterPro" id="IPR000847">
    <property type="entry name" value="LysR_HTH_N"/>
</dbReference>
<comment type="caution">
    <text evidence="7">The sequence shown here is derived from an EMBL/GenBank/DDBJ whole genome shotgun (WGS) entry which is preliminary data.</text>
</comment>
<dbReference type="InterPro" id="IPR036390">
    <property type="entry name" value="WH_DNA-bd_sf"/>
</dbReference>
<dbReference type="GO" id="GO:0003700">
    <property type="term" value="F:DNA-binding transcription factor activity"/>
    <property type="evidence" value="ECO:0007669"/>
    <property type="project" value="InterPro"/>
</dbReference>
<reference evidence="7 8" key="1">
    <citation type="submission" date="2018-10" db="EMBL/GenBank/DDBJ databases">
        <title>Xanthobacter tagetidis genome sequencing and assembly.</title>
        <authorList>
            <person name="Maclea K.S."/>
            <person name="Goen A.E."/>
            <person name="Fatima S.A."/>
        </authorList>
    </citation>
    <scope>NUCLEOTIDE SEQUENCE [LARGE SCALE GENOMIC DNA]</scope>
    <source>
        <strain evidence="7 8">ATCC 700314</strain>
    </source>
</reference>
<protein>
    <submittedName>
        <fullName evidence="7">LysR family transcriptional regulator</fullName>
    </submittedName>
</protein>
<dbReference type="PANTHER" id="PTHR30537">
    <property type="entry name" value="HTH-TYPE TRANSCRIPTIONAL REGULATOR"/>
    <property type="match status" value="1"/>
</dbReference>
<dbReference type="Pfam" id="PF03466">
    <property type="entry name" value="LysR_substrate"/>
    <property type="match status" value="1"/>
</dbReference>
<dbReference type="AlphaFoldDB" id="A0A3L6ZZK4"/>
<evidence type="ECO:0000256" key="2">
    <source>
        <dbReference type="ARBA" id="ARBA00023015"/>
    </source>
</evidence>
<keyword evidence="2" id="KW-0805">Transcription regulation</keyword>
<dbReference type="Proteomes" id="UP000269692">
    <property type="component" value="Unassembled WGS sequence"/>
</dbReference>
<dbReference type="PRINTS" id="PR00039">
    <property type="entry name" value="HTHLYSR"/>
</dbReference>
<dbReference type="SUPFAM" id="SSF53850">
    <property type="entry name" value="Periplasmic binding protein-like II"/>
    <property type="match status" value="1"/>
</dbReference>
<feature type="domain" description="HTH lysR-type" evidence="6">
    <location>
        <begin position="34"/>
        <end position="86"/>
    </location>
</feature>
<gene>
    <name evidence="7" type="ORF">D9R14_21040</name>
</gene>
<dbReference type="PROSITE" id="PS50931">
    <property type="entry name" value="HTH_LYSR"/>
    <property type="match status" value="1"/>
</dbReference>
<keyword evidence="8" id="KW-1185">Reference proteome</keyword>
<evidence type="ECO:0000313" key="8">
    <source>
        <dbReference type="Proteomes" id="UP000269692"/>
    </source>
</evidence>
<dbReference type="Gene3D" id="3.40.190.10">
    <property type="entry name" value="Periplasmic binding protein-like II"/>
    <property type="match status" value="2"/>
</dbReference>
<dbReference type="PANTHER" id="PTHR30537:SF74">
    <property type="entry name" value="HTH-TYPE TRANSCRIPTIONAL REGULATOR TRPI"/>
    <property type="match status" value="1"/>
</dbReference>
<name>A0A3L6ZZK4_9HYPH</name>
<dbReference type="GO" id="GO:0043565">
    <property type="term" value="F:sequence-specific DNA binding"/>
    <property type="evidence" value="ECO:0007669"/>
    <property type="project" value="TreeGrafter"/>
</dbReference>
<feature type="region of interest" description="Disordered" evidence="5">
    <location>
        <begin position="1"/>
        <end position="23"/>
    </location>
</feature>
<dbReference type="Gene3D" id="1.10.10.10">
    <property type="entry name" value="Winged helix-like DNA-binding domain superfamily/Winged helix DNA-binding domain"/>
    <property type="match status" value="1"/>
</dbReference>
<proteinExistence type="inferred from homology"/>
<sequence>MSTLQPPAPGEDTELLRPHGRPLTRTRLPSTMSLIVFEAVARHLSFTRAGIELNLSQTAVSHQIRKMEEMLGIRLFDRTGNNVKLTDVAAEYLQTVRQSLIALSAATDRAAESNDENVLTIQCLGTFAIKRLIPALPRFRALYPSIALKLMTVQAFHPLGPHGFDIGIWHGDGDWPALSAEKLGEEEIFPVCSPALRDAERLRVPDDLAGKTIIRTSSTILSDDWPFWLDHAGIPDIAFGLEFTSDYLVTSMQAAMDGLGIALALSGVVADDLKSGRLVEPFSIRAPSKAAYFVVSPPGASKLRKAQLFRQWVLDTLAD</sequence>
<dbReference type="SUPFAM" id="SSF46785">
    <property type="entry name" value="Winged helix' DNA-binding domain"/>
    <property type="match status" value="1"/>
</dbReference>
<keyword evidence="4" id="KW-0804">Transcription</keyword>
<dbReference type="CDD" id="cd08432">
    <property type="entry name" value="PBP2_GcdR_TrpI_HvrB_AmpR_like"/>
    <property type="match status" value="1"/>
</dbReference>
<dbReference type="EMBL" id="RCTF01000024">
    <property type="protein sequence ID" value="RLP72821.1"/>
    <property type="molecule type" value="Genomic_DNA"/>
</dbReference>
<dbReference type="InterPro" id="IPR036388">
    <property type="entry name" value="WH-like_DNA-bd_sf"/>
</dbReference>
<evidence type="ECO:0000259" key="6">
    <source>
        <dbReference type="PROSITE" id="PS50931"/>
    </source>
</evidence>
<comment type="similarity">
    <text evidence="1">Belongs to the LysR transcriptional regulatory family.</text>
</comment>
<dbReference type="InterPro" id="IPR005119">
    <property type="entry name" value="LysR_subst-bd"/>
</dbReference>
<accession>A0A3L6ZZK4</accession>
<dbReference type="Pfam" id="PF00126">
    <property type="entry name" value="HTH_1"/>
    <property type="match status" value="1"/>
</dbReference>
<keyword evidence="3" id="KW-0238">DNA-binding</keyword>
<evidence type="ECO:0000256" key="3">
    <source>
        <dbReference type="ARBA" id="ARBA00023125"/>
    </source>
</evidence>
<dbReference type="InterPro" id="IPR058163">
    <property type="entry name" value="LysR-type_TF_proteobact-type"/>
</dbReference>
<evidence type="ECO:0000256" key="4">
    <source>
        <dbReference type="ARBA" id="ARBA00023163"/>
    </source>
</evidence>
<evidence type="ECO:0000256" key="1">
    <source>
        <dbReference type="ARBA" id="ARBA00009437"/>
    </source>
</evidence>
<evidence type="ECO:0000256" key="5">
    <source>
        <dbReference type="SAM" id="MobiDB-lite"/>
    </source>
</evidence>